<accession>A0ACD5AHD7</accession>
<name>A0ACD5AHD7_9ACTN</name>
<protein>
    <submittedName>
        <fullName evidence="1">Acyl carrier protein</fullName>
    </submittedName>
</protein>
<evidence type="ECO:0000313" key="2">
    <source>
        <dbReference type="Proteomes" id="UP001432251"/>
    </source>
</evidence>
<proteinExistence type="predicted"/>
<organism evidence="1 2">
    <name type="scientific">Streptomyces citrinus</name>
    <dbReference type="NCBI Taxonomy" id="3118173"/>
    <lineage>
        <taxon>Bacteria</taxon>
        <taxon>Bacillati</taxon>
        <taxon>Actinomycetota</taxon>
        <taxon>Actinomycetes</taxon>
        <taxon>Kitasatosporales</taxon>
        <taxon>Streptomycetaceae</taxon>
        <taxon>Streptomyces</taxon>
    </lineage>
</organism>
<dbReference type="EMBL" id="CP146022">
    <property type="protein sequence ID" value="WWQ66594.1"/>
    <property type="molecule type" value="Genomic_DNA"/>
</dbReference>
<gene>
    <name evidence="1" type="ORF">V2W30_26850</name>
</gene>
<dbReference type="Proteomes" id="UP001432251">
    <property type="component" value="Chromosome"/>
</dbReference>
<evidence type="ECO:0000313" key="1">
    <source>
        <dbReference type="EMBL" id="WWQ66594.1"/>
    </source>
</evidence>
<keyword evidence="2" id="KW-1185">Reference proteome</keyword>
<sequence length="87" mass="9296">MSEHLAASAPTALADVISTVTDVPAAQLTKDTRFDSLGHWNSFAALRLLTAVEEHFGIKLDLRTYLGTETVDGLAALIDTATAGRQR</sequence>
<reference evidence="1" key="1">
    <citation type="journal article" date="2025" name="Int. J. Syst. Evol. Microbiol.">
        <title>Streptomyces citrinus sp. nov., with yellow diffusible pigment.</title>
        <authorList>
            <person name="He Y."/>
            <person name="Yang E."/>
            <person name="Xu J."/>
            <person name="Sun Y."/>
            <person name="Sun L."/>
        </authorList>
    </citation>
    <scope>NUCLEOTIDE SEQUENCE</scope>
    <source>
        <strain evidence="1">Q6</strain>
    </source>
</reference>